<feature type="signal peptide" evidence="1">
    <location>
        <begin position="1"/>
        <end position="19"/>
    </location>
</feature>
<proteinExistence type="predicted"/>
<accession>A0ABV7RD87</accession>
<evidence type="ECO:0000313" key="3">
    <source>
        <dbReference type="Proteomes" id="UP001595741"/>
    </source>
</evidence>
<dbReference type="RefSeq" id="WP_386090237.1">
    <property type="nucleotide sequence ID" value="NZ_JBHRXN010000015.1"/>
</dbReference>
<dbReference type="Proteomes" id="UP001595741">
    <property type="component" value="Unassembled WGS sequence"/>
</dbReference>
<feature type="chain" id="PRO_5047538915" description="Lysozyme inhibitor LprI N-terminal domain-containing protein" evidence="1">
    <location>
        <begin position="20"/>
        <end position="115"/>
    </location>
</feature>
<dbReference type="EMBL" id="JBHRXN010000015">
    <property type="protein sequence ID" value="MFC3532020.1"/>
    <property type="molecule type" value="Genomic_DNA"/>
</dbReference>
<evidence type="ECO:0008006" key="4">
    <source>
        <dbReference type="Google" id="ProtNLM"/>
    </source>
</evidence>
<organism evidence="2 3">
    <name type="scientific">Vogesella facilis</name>
    <dbReference type="NCBI Taxonomy" id="1655232"/>
    <lineage>
        <taxon>Bacteria</taxon>
        <taxon>Pseudomonadati</taxon>
        <taxon>Pseudomonadota</taxon>
        <taxon>Betaproteobacteria</taxon>
        <taxon>Neisseriales</taxon>
        <taxon>Chromobacteriaceae</taxon>
        <taxon>Vogesella</taxon>
    </lineage>
</organism>
<gene>
    <name evidence="2" type="ORF">ACFOLG_07460</name>
</gene>
<comment type="caution">
    <text evidence="2">The sequence shown here is derived from an EMBL/GenBank/DDBJ whole genome shotgun (WGS) entry which is preliminary data.</text>
</comment>
<reference evidence="3" key="1">
    <citation type="journal article" date="2019" name="Int. J. Syst. Evol. Microbiol.">
        <title>The Global Catalogue of Microorganisms (GCM) 10K type strain sequencing project: providing services to taxonomists for standard genome sequencing and annotation.</title>
        <authorList>
            <consortium name="The Broad Institute Genomics Platform"/>
            <consortium name="The Broad Institute Genome Sequencing Center for Infectious Disease"/>
            <person name="Wu L."/>
            <person name="Ma J."/>
        </authorList>
    </citation>
    <scope>NUCLEOTIDE SEQUENCE [LARGE SCALE GENOMIC DNA]</scope>
    <source>
        <strain evidence="3">KCTC 42742</strain>
    </source>
</reference>
<evidence type="ECO:0000313" key="2">
    <source>
        <dbReference type="EMBL" id="MFC3532020.1"/>
    </source>
</evidence>
<keyword evidence="3" id="KW-1185">Reference proteome</keyword>
<name>A0ABV7RD87_9NEIS</name>
<keyword evidence="1" id="KW-0732">Signal</keyword>
<evidence type="ECO:0000256" key="1">
    <source>
        <dbReference type="SAM" id="SignalP"/>
    </source>
</evidence>
<protein>
    <recommendedName>
        <fullName evidence="4">Lysozyme inhibitor LprI N-terminal domain-containing protein</fullName>
    </recommendedName>
</protein>
<sequence length="115" mass="13359">MKKLIFALILAAIGSQSYAMRNSICEQKSDQREYNQCYDLAINGGLARMKGNYNRIMASGNVPKSEKDYIPKNHQKWLKEVEKRCGNDSVCFYDNLSERNFEIERYMGKYNIAPM</sequence>